<dbReference type="PANTHER" id="PTHR21521">
    <property type="entry name" value="AMUN, ISOFORM A"/>
    <property type="match status" value="1"/>
</dbReference>
<feature type="compositionally biased region" description="Basic and acidic residues" evidence="1">
    <location>
        <begin position="392"/>
        <end position="405"/>
    </location>
</feature>
<protein>
    <submittedName>
        <fullName evidence="2">Uncharacterized protein</fullName>
    </submittedName>
</protein>
<feature type="compositionally biased region" description="Basic and acidic residues" evidence="1">
    <location>
        <begin position="7"/>
        <end position="30"/>
    </location>
</feature>
<dbReference type="Proteomes" id="UP001147747">
    <property type="component" value="Unassembled WGS sequence"/>
</dbReference>
<comment type="caution">
    <text evidence="2">The sequence shown here is derived from an EMBL/GenBank/DDBJ whole genome shotgun (WGS) entry which is preliminary data.</text>
</comment>
<reference evidence="2" key="1">
    <citation type="submission" date="2022-12" db="EMBL/GenBank/DDBJ databases">
        <authorList>
            <person name="Petersen C."/>
        </authorList>
    </citation>
    <scope>NUCLEOTIDE SEQUENCE</scope>
    <source>
        <strain evidence="2">IBT 29677</strain>
    </source>
</reference>
<proteinExistence type="predicted"/>
<evidence type="ECO:0000313" key="3">
    <source>
        <dbReference type="Proteomes" id="UP001147747"/>
    </source>
</evidence>
<reference evidence="2" key="2">
    <citation type="journal article" date="2023" name="IMA Fungus">
        <title>Comparative genomic study of the Penicillium genus elucidates a diverse pangenome and 15 lateral gene transfer events.</title>
        <authorList>
            <person name="Petersen C."/>
            <person name="Sorensen T."/>
            <person name="Nielsen M.R."/>
            <person name="Sondergaard T.E."/>
            <person name="Sorensen J.L."/>
            <person name="Fitzpatrick D.A."/>
            <person name="Frisvad J.C."/>
            <person name="Nielsen K.L."/>
        </authorList>
    </citation>
    <scope>NUCLEOTIDE SEQUENCE</scope>
    <source>
        <strain evidence="2">IBT 29677</strain>
    </source>
</reference>
<feature type="compositionally biased region" description="Basic residues" evidence="1">
    <location>
        <begin position="407"/>
        <end position="417"/>
    </location>
</feature>
<dbReference type="PANTHER" id="PTHR21521:SF0">
    <property type="entry name" value="AMUN, ISOFORM A"/>
    <property type="match status" value="1"/>
</dbReference>
<dbReference type="OrthoDB" id="8249012at2759"/>
<feature type="region of interest" description="Disordered" evidence="1">
    <location>
        <begin position="1"/>
        <end position="30"/>
    </location>
</feature>
<gene>
    <name evidence="2" type="ORF">N7509_012501</name>
</gene>
<evidence type="ECO:0000313" key="2">
    <source>
        <dbReference type="EMBL" id="KAJ5379382.1"/>
    </source>
</evidence>
<name>A0A9W9SJL0_9EURO</name>
<sequence>MAVDMTSLKEHASTSERERDEPFDAEADFHPTRITPQTFQRLLTCYNTTAQNVQRRKAMLKLQPKGASSKKRKTGSGSSSDVLITKTEFDPSEERIIKDQLDRYLELDSWRYWGMPVLIWQRLAMGNLEDAEDDEAAYFTSEELCRTMEWKTKHGRPRPALMGMIKSNQEKLVFKCTSTALKSLPTIKDKKNFTSNSNPTTIPDEVFPKQSMDDLSPLRGVGPATASLILSIATTNAKDGETGEESERIQVPFFSDDTYLWLCVEVFPESSVSSETVRVIRNGGSGDGAGSGKGPGSKFIKPNGELNLKYNIAEYRELWEACFELRERLSGGGATISMADIEKVAYVLRNIALSGYYPDIDMQEILRMSAEQVEALLVRLGEPEGGDGDESPEQKNESETQDVKGSRSSKRTRTKKA</sequence>
<keyword evidence="3" id="KW-1185">Reference proteome</keyword>
<organism evidence="2 3">
    <name type="scientific">Penicillium cosmopolitanum</name>
    <dbReference type="NCBI Taxonomy" id="1131564"/>
    <lineage>
        <taxon>Eukaryota</taxon>
        <taxon>Fungi</taxon>
        <taxon>Dikarya</taxon>
        <taxon>Ascomycota</taxon>
        <taxon>Pezizomycotina</taxon>
        <taxon>Eurotiomycetes</taxon>
        <taxon>Eurotiomycetidae</taxon>
        <taxon>Eurotiales</taxon>
        <taxon>Aspergillaceae</taxon>
        <taxon>Penicillium</taxon>
    </lineage>
</organism>
<accession>A0A9W9SJL0</accession>
<dbReference type="EMBL" id="JAPZBU010000011">
    <property type="protein sequence ID" value="KAJ5379382.1"/>
    <property type="molecule type" value="Genomic_DNA"/>
</dbReference>
<feature type="region of interest" description="Disordered" evidence="1">
    <location>
        <begin position="380"/>
        <end position="417"/>
    </location>
</feature>
<dbReference type="GeneID" id="81376118"/>
<dbReference type="AlphaFoldDB" id="A0A9W9SJL0"/>
<evidence type="ECO:0000256" key="1">
    <source>
        <dbReference type="SAM" id="MobiDB-lite"/>
    </source>
</evidence>
<dbReference type="RefSeq" id="XP_056483168.1">
    <property type="nucleotide sequence ID" value="XM_056637138.1"/>
</dbReference>
<feature type="region of interest" description="Disordered" evidence="1">
    <location>
        <begin position="61"/>
        <end position="82"/>
    </location>
</feature>